<evidence type="ECO:0000313" key="1">
    <source>
        <dbReference type="EMBL" id="OCK73723.1"/>
    </source>
</evidence>
<dbReference type="AlphaFoldDB" id="A0A8E2DY63"/>
<protein>
    <submittedName>
        <fullName evidence="1">Uncharacterized protein</fullName>
    </submittedName>
</protein>
<dbReference type="OrthoDB" id="3935253at2759"/>
<keyword evidence="2" id="KW-1185">Reference proteome</keyword>
<dbReference type="EMBL" id="KV745676">
    <property type="protein sequence ID" value="OCK73723.1"/>
    <property type="molecule type" value="Genomic_DNA"/>
</dbReference>
<sequence>MPLVSPAHTAHDQSLSDLRAPRALRANMPREDSIGAFSEAPTYHSDIGLPPPSYRTYAASIRSMSSFGCIDGLRCPDGTERRPNLCDGALHKKSGMRQKIANLAGRVLTRDSGN</sequence>
<evidence type="ECO:0000313" key="2">
    <source>
        <dbReference type="Proteomes" id="UP000250266"/>
    </source>
</evidence>
<name>A0A8E2DY63_9PEZI</name>
<dbReference type="Proteomes" id="UP000250266">
    <property type="component" value="Unassembled WGS sequence"/>
</dbReference>
<gene>
    <name evidence="1" type="ORF">K432DRAFT_387240</name>
</gene>
<reference evidence="1 2" key="1">
    <citation type="journal article" date="2016" name="Nat. Commun.">
        <title>Ectomycorrhizal ecology is imprinted in the genome of the dominant symbiotic fungus Cenococcum geophilum.</title>
        <authorList>
            <consortium name="DOE Joint Genome Institute"/>
            <person name="Peter M."/>
            <person name="Kohler A."/>
            <person name="Ohm R.A."/>
            <person name="Kuo A."/>
            <person name="Krutzmann J."/>
            <person name="Morin E."/>
            <person name="Arend M."/>
            <person name="Barry K.W."/>
            <person name="Binder M."/>
            <person name="Choi C."/>
            <person name="Clum A."/>
            <person name="Copeland A."/>
            <person name="Grisel N."/>
            <person name="Haridas S."/>
            <person name="Kipfer T."/>
            <person name="LaButti K."/>
            <person name="Lindquist E."/>
            <person name="Lipzen A."/>
            <person name="Maire R."/>
            <person name="Meier B."/>
            <person name="Mihaltcheva S."/>
            <person name="Molinier V."/>
            <person name="Murat C."/>
            <person name="Poggeler S."/>
            <person name="Quandt C.A."/>
            <person name="Sperisen C."/>
            <person name="Tritt A."/>
            <person name="Tisserant E."/>
            <person name="Crous P.W."/>
            <person name="Henrissat B."/>
            <person name="Nehls U."/>
            <person name="Egli S."/>
            <person name="Spatafora J.W."/>
            <person name="Grigoriev I.V."/>
            <person name="Martin F.M."/>
        </authorList>
    </citation>
    <scope>NUCLEOTIDE SEQUENCE [LARGE SCALE GENOMIC DNA]</scope>
    <source>
        <strain evidence="1 2">CBS 459.81</strain>
    </source>
</reference>
<proteinExistence type="predicted"/>
<accession>A0A8E2DY63</accession>
<organism evidence="1 2">
    <name type="scientific">Lepidopterella palustris CBS 459.81</name>
    <dbReference type="NCBI Taxonomy" id="1314670"/>
    <lineage>
        <taxon>Eukaryota</taxon>
        <taxon>Fungi</taxon>
        <taxon>Dikarya</taxon>
        <taxon>Ascomycota</taxon>
        <taxon>Pezizomycotina</taxon>
        <taxon>Dothideomycetes</taxon>
        <taxon>Pleosporomycetidae</taxon>
        <taxon>Mytilinidiales</taxon>
        <taxon>Argynnaceae</taxon>
        <taxon>Lepidopterella</taxon>
    </lineage>
</organism>